<evidence type="ECO:0000313" key="5">
    <source>
        <dbReference type="EMBL" id="EAU67415.1"/>
    </source>
</evidence>
<feature type="compositionally biased region" description="Basic and acidic residues" evidence="3">
    <location>
        <begin position="35"/>
        <end position="49"/>
    </location>
</feature>
<dbReference type="GO" id="GO:0043565">
    <property type="term" value="F:sequence-specific DNA binding"/>
    <property type="evidence" value="ECO:0007669"/>
    <property type="project" value="InterPro"/>
</dbReference>
<dbReference type="EMBL" id="AAMD01000033">
    <property type="protein sequence ID" value="EAU67415.1"/>
    <property type="molecule type" value="Genomic_DNA"/>
</dbReference>
<evidence type="ECO:0000256" key="3">
    <source>
        <dbReference type="SAM" id="MobiDB-lite"/>
    </source>
</evidence>
<name>Q095L6_STIAD</name>
<sequence length="384" mass="41188">MGPRKRGVPPGWADVSHACSPPREWPKCQCSMDSGHPEKSGEKPTDVRGTRLTSEGGALGAKRVGWHILAMHVMAVVALEGVVPFDLSTPCEVFGRVRLPGGRAGYQVRVCGVTPEVNAGMFSLRTRYGLGELARADTIILPGIADLSVPVPEALVAAVRAAAATGTRVASICSGAFLLAATGLLDGHRATTHWLGAEELARRHPAVQVDPDVLYVDNGQFLTSAGAAAGLDLCLHMVRLDYGSAVAADAARVSVMPLERDGGQSQFILHAPPAPDGSSLEPLLRWLEESLHEPLTLEGIAQRAALSVRTLNRRFREQTGTTPLQWVLRARVRRAQHLLETSGHSVEVISAKVGFGSATAFREHFHRIVATSPQSYRRAFRAPR</sequence>
<dbReference type="SUPFAM" id="SSF46689">
    <property type="entry name" value="Homeodomain-like"/>
    <property type="match status" value="2"/>
</dbReference>
<dbReference type="PATRIC" id="fig|378806.16.peg.6686"/>
<protein>
    <submittedName>
        <fullName evidence="5">Transcriptional regulator, AraC family</fullName>
    </submittedName>
</protein>
<gene>
    <name evidence="5" type="ORF">STIAU_1686</name>
</gene>
<proteinExistence type="predicted"/>
<dbReference type="InterPro" id="IPR009057">
    <property type="entry name" value="Homeodomain-like_sf"/>
</dbReference>
<dbReference type="InterPro" id="IPR052158">
    <property type="entry name" value="INH-QAR"/>
</dbReference>
<accession>Q095L6</accession>
<dbReference type="PROSITE" id="PS01124">
    <property type="entry name" value="HTH_ARAC_FAMILY_2"/>
    <property type="match status" value="1"/>
</dbReference>
<evidence type="ECO:0000256" key="1">
    <source>
        <dbReference type="ARBA" id="ARBA00023015"/>
    </source>
</evidence>
<dbReference type="InterPro" id="IPR029062">
    <property type="entry name" value="Class_I_gatase-like"/>
</dbReference>
<keyword evidence="2" id="KW-0804">Transcription</keyword>
<dbReference type="Gene3D" id="3.40.50.880">
    <property type="match status" value="1"/>
</dbReference>
<organism evidence="5 6">
    <name type="scientific">Stigmatella aurantiaca (strain DW4/3-1)</name>
    <dbReference type="NCBI Taxonomy" id="378806"/>
    <lineage>
        <taxon>Bacteria</taxon>
        <taxon>Pseudomonadati</taxon>
        <taxon>Myxococcota</taxon>
        <taxon>Myxococcia</taxon>
        <taxon>Myxococcales</taxon>
        <taxon>Cystobacterineae</taxon>
        <taxon>Archangiaceae</taxon>
        <taxon>Stigmatella</taxon>
    </lineage>
</organism>
<dbReference type="Proteomes" id="UP000032702">
    <property type="component" value="Unassembled WGS sequence"/>
</dbReference>
<evidence type="ECO:0000259" key="4">
    <source>
        <dbReference type="PROSITE" id="PS01124"/>
    </source>
</evidence>
<evidence type="ECO:0000313" key="6">
    <source>
        <dbReference type="Proteomes" id="UP000032702"/>
    </source>
</evidence>
<dbReference type="InterPro" id="IPR002818">
    <property type="entry name" value="DJ-1/PfpI"/>
</dbReference>
<dbReference type="Pfam" id="PF12833">
    <property type="entry name" value="HTH_18"/>
    <property type="match status" value="1"/>
</dbReference>
<dbReference type="Gene3D" id="1.10.10.60">
    <property type="entry name" value="Homeodomain-like"/>
    <property type="match status" value="1"/>
</dbReference>
<dbReference type="PANTHER" id="PTHR43130">
    <property type="entry name" value="ARAC-FAMILY TRANSCRIPTIONAL REGULATOR"/>
    <property type="match status" value="1"/>
</dbReference>
<evidence type="ECO:0000256" key="2">
    <source>
        <dbReference type="ARBA" id="ARBA00023163"/>
    </source>
</evidence>
<keyword evidence="1" id="KW-0805">Transcription regulation</keyword>
<dbReference type="InterPro" id="IPR018060">
    <property type="entry name" value="HTH_AraC"/>
</dbReference>
<feature type="domain" description="HTH araC/xylS-type" evidence="4">
    <location>
        <begin position="281"/>
        <end position="379"/>
    </location>
</feature>
<reference evidence="5 6" key="1">
    <citation type="submission" date="2006-04" db="EMBL/GenBank/DDBJ databases">
        <authorList>
            <person name="Nierman W.C."/>
        </authorList>
    </citation>
    <scope>NUCLEOTIDE SEQUENCE [LARGE SCALE GENOMIC DNA]</scope>
    <source>
        <strain evidence="5 6">DW4/3-1</strain>
    </source>
</reference>
<comment type="caution">
    <text evidence="5">The sequence shown here is derived from an EMBL/GenBank/DDBJ whole genome shotgun (WGS) entry which is preliminary data.</text>
</comment>
<dbReference type="SMART" id="SM00342">
    <property type="entry name" value="HTH_ARAC"/>
    <property type="match status" value="1"/>
</dbReference>
<dbReference type="PANTHER" id="PTHR43130:SF3">
    <property type="entry name" value="HTH-TYPE TRANSCRIPTIONAL REGULATOR RV1931C"/>
    <property type="match status" value="1"/>
</dbReference>
<dbReference type="Pfam" id="PF01965">
    <property type="entry name" value="DJ-1_PfpI"/>
    <property type="match status" value="1"/>
</dbReference>
<dbReference type="SUPFAM" id="SSF52317">
    <property type="entry name" value="Class I glutamine amidotransferase-like"/>
    <property type="match status" value="1"/>
</dbReference>
<dbReference type="CDD" id="cd03137">
    <property type="entry name" value="GATase1_AraC_1"/>
    <property type="match status" value="1"/>
</dbReference>
<dbReference type="GO" id="GO:0003700">
    <property type="term" value="F:DNA-binding transcription factor activity"/>
    <property type="evidence" value="ECO:0007669"/>
    <property type="project" value="InterPro"/>
</dbReference>
<feature type="region of interest" description="Disordered" evidence="3">
    <location>
        <begin position="1"/>
        <end position="54"/>
    </location>
</feature>
<dbReference type="AlphaFoldDB" id="Q095L6"/>